<name>A0AAD4MV76_9BILA</name>
<dbReference type="EMBL" id="JAKKPZ010000037">
    <property type="protein sequence ID" value="KAI1708122.1"/>
    <property type="molecule type" value="Genomic_DNA"/>
</dbReference>
<reference evidence="2" key="1">
    <citation type="submission" date="2022-01" db="EMBL/GenBank/DDBJ databases">
        <title>Genome Sequence Resource for Two Populations of Ditylenchus destructor, the Migratory Endoparasitic Phytonematode.</title>
        <authorList>
            <person name="Zhang H."/>
            <person name="Lin R."/>
            <person name="Xie B."/>
        </authorList>
    </citation>
    <scope>NUCLEOTIDE SEQUENCE</scope>
    <source>
        <strain evidence="2">BazhouSP</strain>
    </source>
</reference>
<feature type="region of interest" description="Disordered" evidence="1">
    <location>
        <begin position="39"/>
        <end position="69"/>
    </location>
</feature>
<dbReference type="Proteomes" id="UP001201812">
    <property type="component" value="Unassembled WGS sequence"/>
</dbReference>
<evidence type="ECO:0000313" key="3">
    <source>
        <dbReference type="Proteomes" id="UP001201812"/>
    </source>
</evidence>
<keyword evidence="3" id="KW-1185">Reference proteome</keyword>
<proteinExistence type="predicted"/>
<sequence length="69" mass="7382">MYRPSAIAVYGNFGGRCEGPSLFVVYSLCGQPRRQPSAVQTGQQLNGAVGHQTAWRGWDSGTGSPVKKL</sequence>
<protein>
    <submittedName>
        <fullName evidence="2">Uncharacterized protein</fullName>
    </submittedName>
</protein>
<evidence type="ECO:0000256" key="1">
    <source>
        <dbReference type="SAM" id="MobiDB-lite"/>
    </source>
</evidence>
<gene>
    <name evidence="2" type="ORF">DdX_12070</name>
</gene>
<accession>A0AAD4MV76</accession>
<dbReference type="AlphaFoldDB" id="A0AAD4MV76"/>
<organism evidence="2 3">
    <name type="scientific">Ditylenchus destructor</name>
    <dbReference type="NCBI Taxonomy" id="166010"/>
    <lineage>
        <taxon>Eukaryota</taxon>
        <taxon>Metazoa</taxon>
        <taxon>Ecdysozoa</taxon>
        <taxon>Nematoda</taxon>
        <taxon>Chromadorea</taxon>
        <taxon>Rhabditida</taxon>
        <taxon>Tylenchina</taxon>
        <taxon>Tylenchomorpha</taxon>
        <taxon>Sphaerularioidea</taxon>
        <taxon>Anguinidae</taxon>
        <taxon>Anguininae</taxon>
        <taxon>Ditylenchus</taxon>
    </lineage>
</organism>
<evidence type="ECO:0000313" key="2">
    <source>
        <dbReference type="EMBL" id="KAI1708122.1"/>
    </source>
</evidence>
<comment type="caution">
    <text evidence="2">The sequence shown here is derived from an EMBL/GenBank/DDBJ whole genome shotgun (WGS) entry which is preliminary data.</text>
</comment>